<reference evidence="1" key="1">
    <citation type="journal article" date="2019" name="bioRxiv">
        <title>The Genome of the Zebra Mussel, Dreissena polymorpha: A Resource for Invasive Species Research.</title>
        <authorList>
            <person name="McCartney M.A."/>
            <person name="Auch B."/>
            <person name="Kono T."/>
            <person name="Mallez S."/>
            <person name="Zhang Y."/>
            <person name="Obille A."/>
            <person name="Becker A."/>
            <person name="Abrahante J.E."/>
            <person name="Garbe J."/>
            <person name="Badalamenti J.P."/>
            <person name="Herman A."/>
            <person name="Mangelson H."/>
            <person name="Liachko I."/>
            <person name="Sullivan S."/>
            <person name="Sone E.D."/>
            <person name="Koren S."/>
            <person name="Silverstein K.A.T."/>
            <person name="Beckman K.B."/>
            <person name="Gohl D.M."/>
        </authorList>
    </citation>
    <scope>NUCLEOTIDE SEQUENCE</scope>
    <source>
        <strain evidence="1">Duluth1</strain>
        <tissue evidence="1">Whole animal</tissue>
    </source>
</reference>
<dbReference type="Proteomes" id="UP000828390">
    <property type="component" value="Unassembled WGS sequence"/>
</dbReference>
<keyword evidence="2" id="KW-1185">Reference proteome</keyword>
<accession>A0A9D4CLR0</accession>
<sequence length="195" mass="21834">MMRLLLKPAIVSLIRTSPRHEWADDRIFRVKRHCSHVYHVNSRESRVPPRYLFVSPRFSAVGSSPSSTEENIDVMSDLEDFPWFIKARSKILLSTYILKNEPEVAASGFFAEYPPSRGKAETPGPYGRRVGPVEATDVTSGLCAQHWRKSVGFIATGIDKVCDDVKTCKADGCPLGARIDDCQRLLRVISNINAL</sequence>
<proteinExistence type="predicted"/>
<evidence type="ECO:0000313" key="2">
    <source>
        <dbReference type="Proteomes" id="UP000828390"/>
    </source>
</evidence>
<comment type="caution">
    <text evidence="1">The sequence shown here is derived from an EMBL/GenBank/DDBJ whole genome shotgun (WGS) entry which is preliminary data.</text>
</comment>
<reference evidence="1" key="2">
    <citation type="submission" date="2020-11" db="EMBL/GenBank/DDBJ databases">
        <authorList>
            <person name="McCartney M.A."/>
            <person name="Auch B."/>
            <person name="Kono T."/>
            <person name="Mallez S."/>
            <person name="Becker A."/>
            <person name="Gohl D.M."/>
            <person name="Silverstein K.A.T."/>
            <person name="Koren S."/>
            <person name="Bechman K.B."/>
            <person name="Herman A."/>
            <person name="Abrahante J.E."/>
            <person name="Garbe J."/>
        </authorList>
    </citation>
    <scope>NUCLEOTIDE SEQUENCE</scope>
    <source>
        <strain evidence="1">Duluth1</strain>
        <tissue evidence="1">Whole animal</tissue>
    </source>
</reference>
<protein>
    <submittedName>
        <fullName evidence="1">Uncharacterized protein</fullName>
    </submittedName>
</protein>
<name>A0A9D4CLR0_DREPO</name>
<dbReference type="EMBL" id="JAIWYP010000012">
    <property type="protein sequence ID" value="KAH3727695.1"/>
    <property type="molecule type" value="Genomic_DNA"/>
</dbReference>
<gene>
    <name evidence="1" type="ORF">DPMN_053638</name>
</gene>
<dbReference type="AlphaFoldDB" id="A0A9D4CLR0"/>
<evidence type="ECO:0000313" key="1">
    <source>
        <dbReference type="EMBL" id="KAH3727695.1"/>
    </source>
</evidence>
<organism evidence="1 2">
    <name type="scientific">Dreissena polymorpha</name>
    <name type="common">Zebra mussel</name>
    <name type="synonym">Mytilus polymorpha</name>
    <dbReference type="NCBI Taxonomy" id="45954"/>
    <lineage>
        <taxon>Eukaryota</taxon>
        <taxon>Metazoa</taxon>
        <taxon>Spiralia</taxon>
        <taxon>Lophotrochozoa</taxon>
        <taxon>Mollusca</taxon>
        <taxon>Bivalvia</taxon>
        <taxon>Autobranchia</taxon>
        <taxon>Heteroconchia</taxon>
        <taxon>Euheterodonta</taxon>
        <taxon>Imparidentia</taxon>
        <taxon>Neoheterodontei</taxon>
        <taxon>Myida</taxon>
        <taxon>Dreissenoidea</taxon>
        <taxon>Dreissenidae</taxon>
        <taxon>Dreissena</taxon>
    </lineage>
</organism>